<dbReference type="Proteomes" id="UP001267426">
    <property type="component" value="Unassembled WGS sequence"/>
</dbReference>
<keyword evidence="4" id="KW-0378">Hydrolase</keyword>
<dbReference type="PANTHER" id="PTHR43592">
    <property type="entry name" value="CAAX AMINO TERMINAL PROTEASE"/>
    <property type="match status" value="1"/>
</dbReference>
<evidence type="ECO:0000313" key="4">
    <source>
        <dbReference type="EMBL" id="MDT0632462.1"/>
    </source>
</evidence>
<sequence length="357" mass="38014">MTDPPVADRPAPQGPAPLGSAPPAEAVPAFRDAWPWARPVRLTGWMERNGFTPLWAAALVFVLAFLLFQLVVSPLVIAIGIGIDVARSGGGSDVGALMEGVLENGRLLLTANTVGQAVGFGLLAVAVARLHSPDAWEYLRVRRPDGPGLALAALGWATLYPAVLWAGQLNESLPQPEWLRQFEQSQVELLEGALLGSDLSTAFLFVALALTPAICEELLFRGYLQRQVERRGGAVASIVVVGVLFGVYHLRLSQVVPLSMLGIYMGFVVWATGSLWAGVAVHLLNNGLAVAVAAVAKHRGDVDMAEIEAATFPWYLGIGGLVLTYAVVQALLRRRHAVVGDRDDAEPVTAPPHRPAT</sequence>
<dbReference type="EC" id="3.4.-.-" evidence="4"/>
<feature type="domain" description="CAAX prenyl protease 2/Lysostaphin resistance protein A-like" evidence="3">
    <location>
        <begin position="201"/>
        <end position="287"/>
    </location>
</feature>
<keyword evidence="2" id="KW-1133">Transmembrane helix</keyword>
<evidence type="ECO:0000259" key="3">
    <source>
        <dbReference type="Pfam" id="PF02517"/>
    </source>
</evidence>
<keyword evidence="2" id="KW-0812">Transmembrane</keyword>
<evidence type="ECO:0000256" key="2">
    <source>
        <dbReference type="SAM" id="Phobius"/>
    </source>
</evidence>
<protein>
    <submittedName>
        <fullName evidence="4">CPBP family intramembrane glutamic endopeptidase</fullName>
        <ecNumber evidence="4">3.4.-.-</ecNumber>
    </submittedName>
</protein>
<feature type="transmembrane region" description="Helical" evidence="2">
    <location>
        <begin position="54"/>
        <end position="83"/>
    </location>
</feature>
<dbReference type="RefSeq" id="WP_311664359.1">
    <property type="nucleotide sequence ID" value="NZ_JAVRHT010000028.1"/>
</dbReference>
<dbReference type="PANTHER" id="PTHR43592:SF15">
    <property type="entry name" value="CAAX AMINO TERMINAL PROTEASE FAMILY PROTEIN"/>
    <property type="match status" value="1"/>
</dbReference>
<dbReference type="Pfam" id="PF02517">
    <property type="entry name" value="Rce1-like"/>
    <property type="match status" value="1"/>
</dbReference>
<dbReference type="InterPro" id="IPR003675">
    <property type="entry name" value="Rce1/LyrA-like_dom"/>
</dbReference>
<name>A0ABU3BT50_9BACT</name>
<comment type="caution">
    <text evidence="4">The sequence shown here is derived from an EMBL/GenBank/DDBJ whole genome shotgun (WGS) entry which is preliminary data.</text>
</comment>
<accession>A0ABU3BT50</accession>
<feature type="transmembrane region" description="Helical" evidence="2">
    <location>
        <begin position="232"/>
        <end position="250"/>
    </location>
</feature>
<reference evidence="4 5" key="1">
    <citation type="submission" date="2023-09" db="EMBL/GenBank/DDBJ databases">
        <authorList>
            <person name="Rey-Velasco X."/>
        </authorList>
    </citation>
    <scope>NUCLEOTIDE SEQUENCE [LARGE SCALE GENOMIC DNA]</scope>
    <source>
        <strain evidence="4 5">F394</strain>
    </source>
</reference>
<feature type="transmembrane region" description="Helical" evidence="2">
    <location>
        <begin position="312"/>
        <end position="332"/>
    </location>
</feature>
<proteinExistence type="predicted"/>
<dbReference type="GO" id="GO:0016787">
    <property type="term" value="F:hydrolase activity"/>
    <property type="evidence" value="ECO:0007669"/>
    <property type="project" value="UniProtKB-KW"/>
</dbReference>
<keyword evidence="2" id="KW-0472">Membrane</keyword>
<evidence type="ECO:0000313" key="5">
    <source>
        <dbReference type="Proteomes" id="UP001267426"/>
    </source>
</evidence>
<gene>
    <name evidence="4" type="ORF">RM540_11945</name>
</gene>
<feature type="region of interest" description="Disordered" evidence="1">
    <location>
        <begin position="1"/>
        <end position="23"/>
    </location>
</feature>
<organism evidence="4 5">
    <name type="scientific">Rubrivirga litoralis</name>
    <dbReference type="NCBI Taxonomy" id="3075598"/>
    <lineage>
        <taxon>Bacteria</taxon>
        <taxon>Pseudomonadati</taxon>
        <taxon>Rhodothermota</taxon>
        <taxon>Rhodothermia</taxon>
        <taxon>Rhodothermales</taxon>
        <taxon>Rubricoccaceae</taxon>
        <taxon>Rubrivirga</taxon>
    </lineage>
</organism>
<keyword evidence="5" id="KW-1185">Reference proteome</keyword>
<evidence type="ECO:0000256" key="1">
    <source>
        <dbReference type="SAM" id="MobiDB-lite"/>
    </source>
</evidence>
<dbReference type="EMBL" id="JAVRHT010000028">
    <property type="protein sequence ID" value="MDT0632462.1"/>
    <property type="molecule type" value="Genomic_DNA"/>
</dbReference>
<feature type="transmembrane region" description="Helical" evidence="2">
    <location>
        <begin position="149"/>
        <end position="167"/>
    </location>
</feature>
<feature type="transmembrane region" description="Helical" evidence="2">
    <location>
        <begin position="199"/>
        <end position="220"/>
    </location>
</feature>